<sequence>MFRSSIVVYMKDFLLFSGSSNLPLAHEVSKLLNAPLGKVDLTRFADGELRPWIQEDVRDKTVIVIQSLSHPMDEHIMELVLMGDAIRRSAPKIMIAVIPYMGYSRQDKLHRPGEPISARVIAKFLEVSMFSEMICVDLHNDAIVGFFQVPVTHISALSVLAEEVKKMNIKNGVIVSPDVGGVKRARNLAYLLDFPMVVLEKRRFLDKHDTSETYQIIGDVDGKTAIVIDDIISTGGTTEQSAEALRNAGCTSVVVLASHGVFAGEAVSRLSHAPIETVVCTNSIDHSKERQFDKLHIVSIAPLVADAISTLVR</sequence>
<dbReference type="Gene3D" id="3.40.50.2020">
    <property type="match status" value="2"/>
</dbReference>
<keyword evidence="5" id="KW-0547">Nucleotide-binding</keyword>
<evidence type="ECO:0000256" key="1">
    <source>
        <dbReference type="ARBA" id="ARBA00013247"/>
    </source>
</evidence>
<dbReference type="SMART" id="SM01400">
    <property type="entry name" value="Pribosyltran_N"/>
    <property type="match status" value="1"/>
</dbReference>
<dbReference type="GO" id="GO:0000287">
    <property type="term" value="F:magnesium ion binding"/>
    <property type="evidence" value="ECO:0007669"/>
    <property type="project" value="InterPro"/>
</dbReference>
<dbReference type="NCBIfam" id="TIGR01251">
    <property type="entry name" value="ribP_PPkin"/>
    <property type="match status" value="1"/>
</dbReference>
<evidence type="ECO:0000256" key="7">
    <source>
        <dbReference type="ARBA" id="ARBA00022840"/>
    </source>
</evidence>
<dbReference type="InterPro" id="IPR005946">
    <property type="entry name" value="Rib-P_diPkinase"/>
</dbReference>
<keyword evidence="4" id="KW-0545">Nucleotide biosynthesis</keyword>
<dbReference type="GO" id="GO:0005737">
    <property type="term" value="C:cytoplasm"/>
    <property type="evidence" value="ECO:0007669"/>
    <property type="project" value="TreeGrafter"/>
</dbReference>
<evidence type="ECO:0000313" key="12">
    <source>
        <dbReference type="Proteomes" id="UP000177268"/>
    </source>
</evidence>
<dbReference type="CDD" id="cd06223">
    <property type="entry name" value="PRTases_typeI"/>
    <property type="match status" value="1"/>
</dbReference>
<dbReference type="PANTHER" id="PTHR10210:SF32">
    <property type="entry name" value="RIBOSE-PHOSPHATE PYROPHOSPHOKINASE 2"/>
    <property type="match status" value="1"/>
</dbReference>
<organism evidence="11 12">
    <name type="scientific">Candidatus Gottesmanbacteria bacterium RBG_13_45_10</name>
    <dbReference type="NCBI Taxonomy" id="1798370"/>
    <lineage>
        <taxon>Bacteria</taxon>
        <taxon>Candidatus Gottesmaniibacteriota</taxon>
    </lineage>
</organism>
<keyword evidence="7" id="KW-0067">ATP-binding</keyword>
<dbReference type="GO" id="GO:0006015">
    <property type="term" value="P:5-phosphoribose 1-diphosphate biosynthetic process"/>
    <property type="evidence" value="ECO:0007669"/>
    <property type="project" value="TreeGrafter"/>
</dbReference>
<protein>
    <recommendedName>
        <fullName evidence="1">ribose-phosphate diphosphokinase</fullName>
        <ecNumber evidence="1">2.7.6.1</ecNumber>
    </recommendedName>
</protein>
<dbReference type="NCBIfam" id="NF002320">
    <property type="entry name" value="PRK01259.1"/>
    <property type="match status" value="1"/>
</dbReference>
<dbReference type="GO" id="GO:0006164">
    <property type="term" value="P:purine nucleotide biosynthetic process"/>
    <property type="evidence" value="ECO:0007669"/>
    <property type="project" value="TreeGrafter"/>
</dbReference>
<gene>
    <name evidence="11" type="ORF">A2Z00_02640</name>
</gene>
<proteinExistence type="predicted"/>
<dbReference type="Proteomes" id="UP000177268">
    <property type="component" value="Unassembled WGS sequence"/>
</dbReference>
<evidence type="ECO:0000313" key="11">
    <source>
        <dbReference type="EMBL" id="OGG11507.1"/>
    </source>
</evidence>
<evidence type="ECO:0000256" key="4">
    <source>
        <dbReference type="ARBA" id="ARBA00022727"/>
    </source>
</evidence>
<dbReference type="InterPro" id="IPR029099">
    <property type="entry name" value="Pribosyltran_N"/>
</dbReference>
<keyword evidence="8" id="KW-0460">Magnesium</keyword>
<evidence type="ECO:0000259" key="10">
    <source>
        <dbReference type="Pfam" id="PF13793"/>
    </source>
</evidence>
<dbReference type="EC" id="2.7.6.1" evidence="1"/>
<evidence type="ECO:0000256" key="6">
    <source>
        <dbReference type="ARBA" id="ARBA00022777"/>
    </source>
</evidence>
<dbReference type="InterPro" id="IPR000836">
    <property type="entry name" value="PRTase_dom"/>
</dbReference>
<dbReference type="EMBL" id="MFIZ01000025">
    <property type="protein sequence ID" value="OGG11507.1"/>
    <property type="molecule type" value="Genomic_DNA"/>
</dbReference>
<dbReference type="GO" id="GO:0002189">
    <property type="term" value="C:ribose phosphate diphosphokinase complex"/>
    <property type="evidence" value="ECO:0007669"/>
    <property type="project" value="TreeGrafter"/>
</dbReference>
<keyword evidence="3" id="KW-0479">Metal-binding</keyword>
<feature type="domain" description="Ribose-phosphate pyrophosphokinase N-terminal" evidence="10">
    <location>
        <begin position="14"/>
        <end position="127"/>
    </location>
</feature>
<dbReference type="AlphaFoldDB" id="A0A1F5ZHC5"/>
<name>A0A1F5ZHC5_9BACT</name>
<dbReference type="FunFam" id="3.40.50.2020:FF:000007">
    <property type="entry name" value="Ribose-phosphate pyrophosphokinase"/>
    <property type="match status" value="1"/>
</dbReference>
<keyword evidence="6" id="KW-0418">Kinase</keyword>
<evidence type="ECO:0000256" key="3">
    <source>
        <dbReference type="ARBA" id="ARBA00022723"/>
    </source>
</evidence>
<dbReference type="SUPFAM" id="SSF53271">
    <property type="entry name" value="PRTase-like"/>
    <property type="match status" value="1"/>
</dbReference>
<dbReference type="GO" id="GO:0004749">
    <property type="term" value="F:ribose phosphate diphosphokinase activity"/>
    <property type="evidence" value="ECO:0007669"/>
    <property type="project" value="UniProtKB-EC"/>
</dbReference>
<evidence type="ECO:0000256" key="8">
    <source>
        <dbReference type="ARBA" id="ARBA00022842"/>
    </source>
</evidence>
<evidence type="ECO:0000256" key="5">
    <source>
        <dbReference type="ARBA" id="ARBA00022741"/>
    </source>
</evidence>
<dbReference type="PANTHER" id="PTHR10210">
    <property type="entry name" value="RIBOSE-PHOSPHATE DIPHOSPHOKINASE FAMILY MEMBER"/>
    <property type="match status" value="1"/>
</dbReference>
<dbReference type="Pfam" id="PF14572">
    <property type="entry name" value="Pribosyl_synth"/>
    <property type="match status" value="1"/>
</dbReference>
<dbReference type="GO" id="GO:0016301">
    <property type="term" value="F:kinase activity"/>
    <property type="evidence" value="ECO:0007669"/>
    <property type="project" value="UniProtKB-KW"/>
</dbReference>
<keyword evidence="2" id="KW-0808">Transferase</keyword>
<dbReference type="GO" id="GO:0005524">
    <property type="term" value="F:ATP binding"/>
    <property type="evidence" value="ECO:0007669"/>
    <property type="project" value="UniProtKB-KW"/>
</dbReference>
<dbReference type="STRING" id="1798370.A2Z00_02640"/>
<comment type="caution">
    <text evidence="11">The sequence shown here is derived from an EMBL/GenBank/DDBJ whole genome shotgun (WGS) entry which is preliminary data.</text>
</comment>
<evidence type="ECO:0000256" key="9">
    <source>
        <dbReference type="ARBA" id="ARBA00049535"/>
    </source>
</evidence>
<comment type="catalytic activity">
    <reaction evidence="9">
        <text>D-ribose 5-phosphate + ATP = 5-phospho-alpha-D-ribose 1-diphosphate + AMP + H(+)</text>
        <dbReference type="Rhea" id="RHEA:15609"/>
        <dbReference type="ChEBI" id="CHEBI:15378"/>
        <dbReference type="ChEBI" id="CHEBI:30616"/>
        <dbReference type="ChEBI" id="CHEBI:58017"/>
        <dbReference type="ChEBI" id="CHEBI:78346"/>
        <dbReference type="ChEBI" id="CHEBI:456215"/>
        <dbReference type="EC" id="2.7.6.1"/>
    </reaction>
</comment>
<dbReference type="Pfam" id="PF13793">
    <property type="entry name" value="Pribosyltran_N"/>
    <property type="match status" value="1"/>
</dbReference>
<accession>A0A1F5ZHC5</accession>
<reference evidence="11 12" key="1">
    <citation type="journal article" date="2016" name="Nat. Commun.">
        <title>Thousands of microbial genomes shed light on interconnected biogeochemical processes in an aquifer system.</title>
        <authorList>
            <person name="Anantharaman K."/>
            <person name="Brown C.T."/>
            <person name="Hug L.A."/>
            <person name="Sharon I."/>
            <person name="Castelle C.J."/>
            <person name="Probst A.J."/>
            <person name="Thomas B.C."/>
            <person name="Singh A."/>
            <person name="Wilkins M.J."/>
            <person name="Karaoz U."/>
            <person name="Brodie E.L."/>
            <person name="Williams K.H."/>
            <person name="Hubbard S.S."/>
            <person name="Banfield J.F."/>
        </authorList>
    </citation>
    <scope>NUCLEOTIDE SEQUENCE [LARGE SCALE GENOMIC DNA]</scope>
</reference>
<evidence type="ECO:0000256" key="2">
    <source>
        <dbReference type="ARBA" id="ARBA00022679"/>
    </source>
</evidence>
<dbReference type="InterPro" id="IPR029057">
    <property type="entry name" value="PRTase-like"/>
</dbReference>